<gene>
    <name evidence="2" type="ORF">Chro_2487</name>
</gene>
<dbReference type="KEGG" id="cthe:Chro_2487"/>
<dbReference type="Gene3D" id="3.40.50.2000">
    <property type="entry name" value="Glycogen Phosphorylase B"/>
    <property type="match status" value="1"/>
</dbReference>
<dbReference type="STRING" id="251229.Chro_2487"/>
<dbReference type="FunCoup" id="K9TZG5">
    <property type="interactions" value="9"/>
</dbReference>
<dbReference type="GO" id="GO:0016757">
    <property type="term" value="F:glycosyltransferase activity"/>
    <property type="evidence" value="ECO:0007669"/>
    <property type="project" value="InterPro"/>
</dbReference>
<dbReference type="Proteomes" id="UP000010384">
    <property type="component" value="Chromosome"/>
</dbReference>
<feature type="domain" description="Glycosyl transferase family 1" evidence="1">
    <location>
        <begin position="243"/>
        <end position="403"/>
    </location>
</feature>
<reference evidence="2 3" key="1">
    <citation type="submission" date="2012-06" db="EMBL/GenBank/DDBJ databases">
        <title>Finished chromosome of genome of Chroococcidiopsis thermalis PCC 7203.</title>
        <authorList>
            <consortium name="US DOE Joint Genome Institute"/>
            <person name="Gugger M."/>
            <person name="Coursin T."/>
            <person name="Rippka R."/>
            <person name="Tandeau De Marsac N."/>
            <person name="Huntemann M."/>
            <person name="Wei C.-L."/>
            <person name="Han J."/>
            <person name="Detter J.C."/>
            <person name="Han C."/>
            <person name="Tapia R."/>
            <person name="Davenport K."/>
            <person name="Daligault H."/>
            <person name="Erkkila T."/>
            <person name="Gu W."/>
            <person name="Munk A.C.C."/>
            <person name="Teshima H."/>
            <person name="Xu Y."/>
            <person name="Chain P."/>
            <person name="Chen A."/>
            <person name="Krypides N."/>
            <person name="Mavromatis K."/>
            <person name="Markowitz V."/>
            <person name="Szeto E."/>
            <person name="Ivanova N."/>
            <person name="Mikhailova N."/>
            <person name="Ovchinnikova G."/>
            <person name="Pagani I."/>
            <person name="Pati A."/>
            <person name="Goodwin L."/>
            <person name="Peters L."/>
            <person name="Pitluck S."/>
            <person name="Woyke T."/>
            <person name="Kerfeld C."/>
        </authorList>
    </citation>
    <scope>NUCLEOTIDE SEQUENCE [LARGE SCALE GENOMIC DNA]</scope>
    <source>
        <strain evidence="2 3">PCC 7203</strain>
    </source>
</reference>
<dbReference type="OrthoDB" id="9816564at2"/>
<evidence type="ECO:0000313" key="2">
    <source>
        <dbReference type="EMBL" id="AFY87970.1"/>
    </source>
</evidence>
<dbReference type="InterPro" id="IPR001296">
    <property type="entry name" value="Glyco_trans_1"/>
</dbReference>
<proteinExistence type="predicted"/>
<accession>K9TZG5</accession>
<organism evidence="2 3">
    <name type="scientific">Chroococcidiopsis thermalis (strain PCC 7203)</name>
    <dbReference type="NCBI Taxonomy" id="251229"/>
    <lineage>
        <taxon>Bacteria</taxon>
        <taxon>Bacillati</taxon>
        <taxon>Cyanobacteriota</taxon>
        <taxon>Cyanophyceae</taxon>
        <taxon>Chroococcidiopsidales</taxon>
        <taxon>Chroococcidiopsidaceae</taxon>
        <taxon>Chroococcidiopsis</taxon>
    </lineage>
</organism>
<dbReference type="InParanoid" id="K9TZG5"/>
<dbReference type="eggNOG" id="COG0438">
    <property type="taxonomic scope" value="Bacteria"/>
</dbReference>
<dbReference type="PATRIC" id="fig|251229.3.peg.2915"/>
<evidence type="ECO:0000259" key="1">
    <source>
        <dbReference type="Pfam" id="PF00534"/>
    </source>
</evidence>
<dbReference type="PANTHER" id="PTHR12526">
    <property type="entry name" value="GLYCOSYLTRANSFERASE"/>
    <property type="match status" value="1"/>
</dbReference>
<keyword evidence="2" id="KW-0808">Transferase</keyword>
<evidence type="ECO:0000313" key="3">
    <source>
        <dbReference type="Proteomes" id="UP000010384"/>
    </source>
</evidence>
<dbReference type="AlphaFoldDB" id="K9TZG5"/>
<protein>
    <submittedName>
        <fullName evidence="2">Glycosyl transferase group 1</fullName>
    </submittedName>
</protein>
<dbReference type="EMBL" id="CP003597">
    <property type="protein sequence ID" value="AFY87970.1"/>
    <property type="molecule type" value="Genomic_DNA"/>
</dbReference>
<dbReference type="SUPFAM" id="SSF53756">
    <property type="entry name" value="UDP-Glycosyltransferase/glycogen phosphorylase"/>
    <property type="match status" value="1"/>
</dbReference>
<sequence>MFLQSQILYILVLSKRKVKHENTSNSIWVLHVLIIGIIKKPPIKKSKMETLKSLIYVSKGNLPSKMAHSIQTTKMAQAFFQKVENFELVTSGDIFSVLKGIDSEFQAWYGLHHKFKLVRLPLHIKIEYPFPQNYENFIFYKLAILYACFKAPCLIYTRSFPVVEILLRMCIPVLWEWHEPVSEKLSYTCKKLFNNKNLLGVVTTLPQLAENYLNHGLLPEKTLVAPNAVDIKNFLPYQTKSLARQKLSLQQDSQIILYSGHLYDYKGIPTILKTASLMPECEFVLVGGWIDDINRVKATCQQMNLQNIQFFGHVPQSELALYLYAADILILPTSKYWELAEATCPLKLFDYMVAKRPIVASALPTIATVLRHRENALLAEPDEPLSFKLAIETLLNNPLLAKTIADCAFQEVHNFTWDGRAERVLQFATERLQKAKKSDISYMRNVLKYITLKTISPHKLVKL</sequence>
<dbReference type="Pfam" id="PF00534">
    <property type="entry name" value="Glycos_transf_1"/>
    <property type="match status" value="1"/>
</dbReference>
<keyword evidence="3" id="KW-1185">Reference proteome</keyword>
<name>K9TZG5_CHRTP</name>
<dbReference type="HOGENOM" id="CLU_009583_2_2_3"/>